<feature type="signal peptide" evidence="1">
    <location>
        <begin position="1"/>
        <end position="23"/>
    </location>
</feature>
<dbReference type="EMBL" id="MFUC01000009">
    <property type="protein sequence ID" value="OGI72260.1"/>
    <property type="molecule type" value="Genomic_DNA"/>
</dbReference>
<evidence type="ECO:0000313" key="3">
    <source>
        <dbReference type="Proteomes" id="UP000179686"/>
    </source>
</evidence>
<organism evidence="2 3">
    <name type="scientific">Candidatus Nomurabacteria bacterium RIFCSPHIGHO2_02_FULL_38_15</name>
    <dbReference type="NCBI Taxonomy" id="1801752"/>
    <lineage>
        <taxon>Bacteria</taxon>
        <taxon>Candidatus Nomuraibacteriota</taxon>
    </lineage>
</organism>
<gene>
    <name evidence="2" type="ORF">A3J61_02115</name>
</gene>
<name>A0A1F6VRG7_9BACT</name>
<dbReference type="Proteomes" id="UP000179686">
    <property type="component" value="Unassembled WGS sequence"/>
</dbReference>
<evidence type="ECO:0000313" key="2">
    <source>
        <dbReference type="EMBL" id="OGI72260.1"/>
    </source>
</evidence>
<accession>A0A1F6VRG7</accession>
<feature type="chain" id="PRO_5009225731" description="Secretion system C-terminal sorting domain-containing protein" evidence="1">
    <location>
        <begin position="24"/>
        <end position="509"/>
    </location>
</feature>
<proteinExistence type="predicted"/>
<keyword evidence="1" id="KW-0732">Signal</keyword>
<dbReference type="InterPro" id="IPR026444">
    <property type="entry name" value="Secre_tail"/>
</dbReference>
<sequence length="509" mass="55210">MKKTLILLMMAVSSVLFCATVNAQSVNFISASANKEQGANIRFQTANPFESVFLTVEYALNPSFTGGTFFLKKYSYTDSLHNVTDSLDDSNYNFPAAGTTIHLRLTLSPDTGKWTPVLSSILSVTLKVKAKPGTISVVTKPYATASGAVTSLSLNSNVDFQIKKYVHFKDSAKVFSSGAIKALSFTAGKYTFSDTIPNLTQESWLGYEILNEISNLKTDALKVGQYVPPSKPWGQFDSLIGYADNLSLGLSIVGNTLSGNTNVYYKHEKDVAFSKIGPYAFTGNGVEKTNVRIPVTKIGKWQVCFSSGNSMGTFNSDTLTVDNTQGVATTIVVTPIAAIYDGPGKIYADFRVATTEPIDVYAMVSLDTTFGIAEPCEAPVKVTSNGDYRLYMNRLNQTGNLYLTFYYISKSGVFVSRIRPYLLVNVLYSAGLEESETSKVSVFPNPATIGDGFSVNFTGPQQKIELVDVTGKTVFTAEINSGDVVRPVLPAGLYLYKIGASKTGRIVFH</sequence>
<dbReference type="NCBIfam" id="TIGR04183">
    <property type="entry name" value="Por_Secre_tail"/>
    <property type="match status" value="1"/>
</dbReference>
<evidence type="ECO:0008006" key="4">
    <source>
        <dbReference type="Google" id="ProtNLM"/>
    </source>
</evidence>
<evidence type="ECO:0000256" key="1">
    <source>
        <dbReference type="SAM" id="SignalP"/>
    </source>
</evidence>
<protein>
    <recommendedName>
        <fullName evidence="4">Secretion system C-terminal sorting domain-containing protein</fullName>
    </recommendedName>
</protein>
<dbReference type="AlphaFoldDB" id="A0A1F6VRG7"/>
<comment type="caution">
    <text evidence="2">The sequence shown here is derived from an EMBL/GenBank/DDBJ whole genome shotgun (WGS) entry which is preliminary data.</text>
</comment>
<reference evidence="2 3" key="1">
    <citation type="journal article" date="2016" name="Nat. Commun.">
        <title>Thousands of microbial genomes shed light on interconnected biogeochemical processes in an aquifer system.</title>
        <authorList>
            <person name="Anantharaman K."/>
            <person name="Brown C.T."/>
            <person name="Hug L.A."/>
            <person name="Sharon I."/>
            <person name="Castelle C.J."/>
            <person name="Probst A.J."/>
            <person name="Thomas B.C."/>
            <person name="Singh A."/>
            <person name="Wilkins M.J."/>
            <person name="Karaoz U."/>
            <person name="Brodie E.L."/>
            <person name="Williams K.H."/>
            <person name="Hubbard S.S."/>
            <person name="Banfield J.F."/>
        </authorList>
    </citation>
    <scope>NUCLEOTIDE SEQUENCE [LARGE SCALE GENOMIC DNA]</scope>
</reference>